<accession>A0A485KCN7</accession>
<dbReference type="InterPro" id="IPR000306">
    <property type="entry name" value="Znf_FYVE"/>
</dbReference>
<reference evidence="9 10" key="1">
    <citation type="submission" date="2019-03" db="EMBL/GenBank/DDBJ databases">
        <authorList>
            <person name="Gaulin E."/>
            <person name="Dumas B."/>
        </authorList>
    </citation>
    <scope>NUCLEOTIDE SEQUENCE [LARGE SCALE GENOMIC DNA]</scope>
    <source>
        <strain evidence="9">CBS 568.67</strain>
    </source>
</reference>
<dbReference type="AlphaFoldDB" id="A0A485KCN7"/>
<evidence type="ECO:0000256" key="4">
    <source>
        <dbReference type="PROSITE-ProRule" id="PRU00024"/>
    </source>
</evidence>
<gene>
    <name evidence="9" type="primary">Aste57867_4985</name>
    <name evidence="8" type="ORF">As57867_004972</name>
    <name evidence="9" type="ORF">ASTE57867_4985</name>
</gene>
<dbReference type="Pfam" id="PF01363">
    <property type="entry name" value="FYVE"/>
    <property type="match status" value="1"/>
</dbReference>
<keyword evidence="1" id="KW-0479">Metal-binding</keyword>
<dbReference type="Gene3D" id="3.30.40.10">
    <property type="entry name" value="Zinc/RING finger domain, C3HC4 (zinc finger)"/>
    <property type="match status" value="1"/>
</dbReference>
<feature type="domain" description="B box-type" evidence="6">
    <location>
        <begin position="269"/>
        <end position="312"/>
    </location>
</feature>
<dbReference type="CDD" id="cd00065">
    <property type="entry name" value="FYVE_like_SF"/>
    <property type="match status" value="1"/>
</dbReference>
<name>A0A485KCN7_9STRA</name>
<keyword evidence="2 4" id="KW-0863">Zinc-finger</keyword>
<dbReference type="InterPro" id="IPR011011">
    <property type="entry name" value="Znf_FYVE_PHD"/>
</dbReference>
<feature type="region of interest" description="Disordered" evidence="5">
    <location>
        <begin position="336"/>
        <end position="357"/>
    </location>
</feature>
<dbReference type="EMBL" id="CAADRA010001478">
    <property type="protein sequence ID" value="VFT82072.1"/>
    <property type="molecule type" value="Genomic_DNA"/>
</dbReference>
<dbReference type="InterPro" id="IPR052727">
    <property type="entry name" value="Rab4/Rab5_effector"/>
</dbReference>
<dbReference type="SMART" id="SM00064">
    <property type="entry name" value="FYVE"/>
    <property type="match status" value="1"/>
</dbReference>
<dbReference type="OrthoDB" id="1295045at2759"/>
<dbReference type="InterPro" id="IPR023393">
    <property type="entry name" value="START-like_dom_sf"/>
</dbReference>
<evidence type="ECO:0000256" key="2">
    <source>
        <dbReference type="ARBA" id="ARBA00022771"/>
    </source>
</evidence>
<evidence type="ECO:0000256" key="3">
    <source>
        <dbReference type="ARBA" id="ARBA00022833"/>
    </source>
</evidence>
<dbReference type="InterPro" id="IPR000315">
    <property type="entry name" value="Znf_B-box"/>
</dbReference>
<reference evidence="8" key="2">
    <citation type="submission" date="2019-06" db="EMBL/GenBank/DDBJ databases">
        <title>Genomics analysis of Aphanomyces spp. identifies a new class of oomycete effector associated with host adaptation.</title>
        <authorList>
            <person name="Gaulin E."/>
        </authorList>
    </citation>
    <scope>NUCLEOTIDE SEQUENCE</scope>
    <source>
        <strain evidence="8">CBS 578.67</strain>
    </source>
</reference>
<evidence type="ECO:0000259" key="6">
    <source>
        <dbReference type="PROSITE" id="PS50119"/>
    </source>
</evidence>
<evidence type="ECO:0000313" key="10">
    <source>
        <dbReference type="Proteomes" id="UP000332933"/>
    </source>
</evidence>
<keyword evidence="10" id="KW-1185">Reference proteome</keyword>
<sequence length="425" mass="47891">MSFHCAPLDDRDKRAYIQLAERTAHELVAYANLENGPIHWKSHSAQENLHVYQGFDPTLGASHNERTWCAVSEMQATIDEVQMMLFTDNSVDFRDCAKTFDAGVLDATRLYNLALPDATKPLDFVGINWVLQKSPGKGLIRNRDWCYVEGQFELTTTTNRRAWVRAYKSVHLACCPDLQADCGFVRGVHTRAGAIFVETARPGVLKVIQLHQGFVKGDSSGKVADWLYASSVAARYRKIHDLETTIRKYRLTQTTFLPANKLMPVDLCVDCTVCDRPFGKTKKLHCRKCGAVVCRHCSKLHQVKYQNQWVEVRVCEPCVAGQDTKHSTMAHIRSTVSSSTDEAMPLSQRSADDEDDEMDKLVLSCRDTLIGLDDDDDDDASCEATASMGRCKPTYNPILADKFDSFFHVVQPQVLLPPRRLPRRS</sequence>
<protein>
    <submittedName>
        <fullName evidence="9">Aste57867_4985 protein</fullName>
    </submittedName>
</protein>
<dbReference type="PROSITE" id="PS50178">
    <property type="entry name" value="ZF_FYVE"/>
    <property type="match status" value="1"/>
</dbReference>
<dbReference type="PANTHER" id="PTHR13510">
    <property type="entry name" value="FYVE-FINGER-CONTAINING RAB5 EFFECTOR PROTEIN RABENOSYN-5-RELATED"/>
    <property type="match status" value="1"/>
</dbReference>
<evidence type="ECO:0000313" key="8">
    <source>
        <dbReference type="EMBL" id="KAF0711920.1"/>
    </source>
</evidence>
<feature type="domain" description="FYVE-type" evidence="7">
    <location>
        <begin position="271"/>
        <end position="323"/>
    </location>
</feature>
<dbReference type="InterPro" id="IPR013083">
    <property type="entry name" value="Znf_RING/FYVE/PHD"/>
</dbReference>
<dbReference type="EMBL" id="VJMH01001477">
    <property type="protein sequence ID" value="KAF0711920.1"/>
    <property type="molecule type" value="Genomic_DNA"/>
</dbReference>
<dbReference type="GO" id="GO:0008270">
    <property type="term" value="F:zinc ion binding"/>
    <property type="evidence" value="ECO:0007669"/>
    <property type="project" value="UniProtKB-KW"/>
</dbReference>
<dbReference type="InterPro" id="IPR017455">
    <property type="entry name" value="Znf_FYVE-rel"/>
</dbReference>
<evidence type="ECO:0000313" key="9">
    <source>
        <dbReference type="EMBL" id="VFT82072.1"/>
    </source>
</evidence>
<evidence type="ECO:0000256" key="1">
    <source>
        <dbReference type="ARBA" id="ARBA00022723"/>
    </source>
</evidence>
<dbReference type="PANTHER" id="PTHR13510:SF44">
    <property type="entry name" value="RABENOSYN-5"/>
    <property type="match status" value="1"/>
</dbReference>
<dbReference type="SUPFAM" id="SSF57903">
    <property type="entry name" value="FYVE/PHD zinc finger"/>
    <property type="match status" value="1"/>
</dbReference>
<evidence type="ECO:0000256" key="5">
    <source>
        <dbReference type="SAM" id="MobiDB-lite"/>
    </source>
</evidence>
<keyword evidence="3" id="KW-0862">Zinc</keyword>
<proteinExistence type="predicted"/>
<organism evidence="9 10">
    <name type="scientific">Aphanomyces stellatus</name>
    <dbReference type="NCBI Taxonomy" id="120398"/>
    <lineage>
        <taxon>Eukaryota</taxon>
        <taxon>Sar</taxon>
        <taxon>Stramenopiles</taxon>
        <taxon>Oomycota</taxon>
        <taxon>Saprolegniomycetes</taxon>
        <taxon>Saprolegniales</taxon>
        <taxon>Verrucalvaceae</taxon>
        <taxon>Aphanomyces</taxon>
    </lineage>
</organism>
<dbReference type="Proteomes" id="UP000332933">
    <property type="component" value="Unassembled WGS sequence"/>
</dbReference>
<dbReference type="Gene3D" id="3.30.530.20">
    <property type="match status" value="1"/>
</dbReference>
<dbReference type="PROSITE" id="PS50119">
    <property type="entry name" value="ZF_BBOX"/>
    <property type="match status" value="1"/>
</dbReference>
<evidence type="ECO:0000259" key="7">
    <source>
        <dbReference type="PROSITE" id="PS50178"/>
    </source>
</evidence>
<dbReference type="SUPFAM" id="SSF55961">
    <property type="entry name" value="Bet v1-like"/>
    <property type="match status" value="1"/>
</dbReference>